<dbReference type="EMBL" id="FLLR01000025">
    <property type="protein sequence ID" value="SBO14369.1"/>
    <property type="molecule type" value="Genomic_DNA"/>
</dbReference>
<sequence>MLQLFTSVIAILQATAHLKTLTKHTKSAVLCCLYHNAVKKSPIPLKLLRGTFQHSVYRALIFPSAAYVAMSYIASCSGPDVLIFTKHLYLSYNLLLYIRKNLCHIRRPKRQAITSTVTHPAYQTLTTKSTLPIST</sequence>
<organism evidence="1 2">
    <name type="scientific">Anaplasma phagocytophilum</name>
    <name type="common">Ehrlichia phagocytophila</name>
    <dbReference type="NCBI Taxonomy" id="948"/>
    <lineage>
        <taxon>Bacteria</taxon>
        <taxon>Pseudomonadati</taxon>
        <taxon>Pseudomonadota</taxon>
        <taxon>Alphaproteobacteria</taxon>
        <taxon>Rickettsiales</taxon>
        <taxon>Anaplasmataceae</taxon>
        <taxon>Anaplasma</taxon>
        <taxon>phagocytophilum group</taxon>
    </lineage>
</organism>
<accession>A0AA45ZHK2</accession>
<comment type="caution">
    <text evidence="1">The sequence shown here is derived from an EMBL/GenBank/DDBJ whole genome shotgun (WGS) entry which is preliminary data.</text>
</comment>
<dbReference type="AlphaFoldDB" id="A0AA45ZHK2"/>
<name>A0AA45ZHK2_ANAPH</name>
<dbReference type="Proteomes" id="UP000078419">
    <property type="component" value="Unassembled WGS sequence"/>
</dbReference>
<gene>
    <name evidence="1" type="ORF">ANAPC1_00720</name>
</gene>
<evidence type="ECO:0000313" key="2">
    <source>
        <dbReference type="Proteomes" id="UP000078419"/>
    </source>
</evidence>
<evidence type="ECO:0000313" key="1">
    <source>
        <dbReference type="EMBL" id="SBO14369.1"/>
    </source>
</evidence>
<reference evidence="2" key="1">
    <citation type="submission" date="2016-03" db="EMBL/GenBank/DDBJ databases">
        <authorList>
            <person name="Loux Valentin"/>
        </authorList>
    </citation>
    <scope>NUCLEOTIDE SEQUENCE [LARGE SCALE GENOMIC DNA]</scope>
    <source>
        <strain evidence="2">C1</strain>
    </source>
</reference>
<proteinExistence type="predicted"/>
<protein>
    <submittedName>
        <fullName evidence="1">Uncharacterized protein</fullName>
    </submittedName>
</protein>